<dbReference type="AlphaFoldDB" id="A0A6H0XPG9"/>
<evidence type="ECO:0008006" key="5">
    <source>
        <dbReference type="Google" id="ProtNLM"/>
    </source>
</evidence>
<feature type="region of interest" description="Disordered" evidence="1">
    <location>
        <begin position="54"/>
        <end position="166"/>
    </location>
</feature>
<evidence type="ECO:0000313" key="4">
    <source>
        <dbReference type="Proteomes" id="UP000503462"/>
    </source>
</evidence>
<gene>
    <name evidence="3" type="ORF">AMS68_002141</name>
</gene>
<evidence type="ECO:0000256" key="2">
    <source>
        <dbReference type="SAM" id="SignalP"/>
    </source>
</evidence>
<keyword evidence="4" id="KW-1185">Reference proteome</keyword>
<proteinExistence type="predicted"/>
<feature type="signal peptide" evidence="2">
    <location>
        <begin position="1"/>
        <end position="19"/>
    </location>
</feature>
<protein>
    <recommendedName>
        <fullName evidence="5">Apple domain-containing protein</fullName>
    </recommendedName>
</protein>
<accession>A0A6H0XPG9</accession>
<evidence type="ECO:0000313" key="3">
    <source>
        <dbReference type="EMBL" id="QIW96623.1"/>
    </source>
</evidence>
<feature type="compositionally biased region" description="Polar residues" evidence="1">
    <location>
        <begin position="54"/>
        <end position="88"/>
    </location>
</feature>
<dbReference type="OrthoDB" id="5428787at2759"/>
<evidence type="ECO:0000256" key="1">
    <source>
        <dbReference type="SAM" id="MobiDB-lite"/>
    </source>
</evidence>
<organism evidence="3 4">
    <name type="scientific">Peltaster fructicola</name>
    <dbReference type="NCBI Taxonomy" id="286661"/>
    <lineage>
        <taxon>Eukaryota</taxon>
        <taxon>Fungi</taxon>
        <taxon>Dikarya</taxon>
        <taxon>Ascomycota</taxon>
        <taxon>Pezizomycotina</taxon>
        <taxon>Dothideomycetes</taxon>
        <taxon>Dothideomycetes incertae sedis</taxon>
        <taxon>Peltaster</taxon>
    </lineage>
</organism>
<dbReference type="Proteomes" id="UP000503462">
    <property type="component" value="Chromosome 2"/>
</dbReference>
<name>A0A6H0XPG9_9PEZI</name>
<feature type="chain" id="PRO_5026219297" description="Apple domain-containing protein" evidence="2">
    <location>
        <begin position="20"/>
        <end position="460"/>
    </location>
</feature>
<sequence length="460" mass="47566">MISLNALLTTLLLTSAVSAVPTPQLFGVDLALPSSPDDLLGYLSSFRLDLAQTESTPSYGLNPPATTTSKKLVSTPVSKTSGSAPLLTSISTKSPSPSISAIPSSRAPASVSLSSRTSAKLSTAPTASGASTARASATTASASVRSPSASASASVPSMNQSASRTSGASVVQISGCPPITITTSTVTRSVTAYTSTYTSNLVSRSQTALVYETSTLLAYENVYATSYASSTYTTTRTSLVVIPAATTVIQSTAAGFTPVSCNSAYYLPPKVTVYSTTTAQDAATTYAYTSDPAGGYVYTSPVVVYSSTSTQAYTFTITQTVTTTTTITRADAISTKYAACASNNVVAENPFGGYTFIVAPYYTPDEQGEYNTVYTDVPAIDAADCCSLCQANSTCAGSGFDVSGFATDNACRLFVKRPDLQQTCNPLLEGEVAYVSVSQPRFYVSNSGCGQYHFLDTSGN</sequence>
<keyword evidence="2" id="KW-0732">Signal</keyword>
<reference evidence="3 4" key="1">
    <citation type="journal article" date="2016" name="Sci. Rep.">
        <title>Peltaster fructicola genome reveals evolution from an invasive phytopathogen to an ectophytic parasite.</title>
        <authorList>
            <person name="Xu C."/>
            <person name="Chen H."/>
            <person name="Gleason M.L."/>
            <person name="Xu J.R."/>
            <person name="Liu H."/>
            <person name="Zhang R."/>
            <person name="Sun G."/>
        </authorList>
    </citation>
    <scope>NUCLEOTIDE SEQUENCE [LARGE SCALE GENOMIC DNA]</scope>
    <source>
        <strain evidence="3 4">LNHT1506</strain>
    </source>
</reference>
<feature type="compositionally biased region" description="Low complexity" evidence="1">
    <location>
        <begin position="89"/>
        <end position="157"/>
    </location>
</feature>
<dbReference type="EMBL" id="CP051140">
    <property type="protein sequence ID" value="QIW96623.1"/>
    <property type="molecule type" value="Genomic_DNA"/>
</dbReference>